<dbReference type="Proteomes" id="UP000676336">
    <property type="component" value="Unassembled WGS sequence"/>
</dbReference>
<accession>A0A8S2TXF5</accession>
<reference evidence="2" key="1">
    <citation type="submission" date="2021-02" db="EMBL/GenBank/DDBJ databases">
        <authorList>
            <person name="Nowell W R."/>
        </authorList>
    </citation>
    <scope>NUCLEOTIDE SEQUENCE</scope>
</reference>
<dbReference type="Gene3D" id="2.170.260.10">
    <property type="entry name" value="paz domain"/>
    <property type="match status" value="1"/>
</dbReference>
<dbReference type="InterPro" id="IPR003100">
    <property type="entry name" value="PAZ_dom"/>
</dbReference>
<evidence type="ECO:0000313" key="2">
    <source>
        <dbReference type="EMBL" id="CAF4304311.1"/>
    </source>
</evidence>
<feature type="non-terminal residue" evidence="2">
    <location>
        <position position="54"/>
    </location>
</feature>
<feature type="non-terminal residue" evidence="2">
    <location>
        <position position="1"/>
    </location>
</feature>
<gene>
    <name evidence="2" type="ORF">SMN809_LOCUS26247</name>
</gene>
<dbReference type="PROSITE" id="PS50821">
    <property type="entry name" value="PAZ"/>
    <property type="match status" value="1"/>
</dbReference>
<feature type="domain" description="PAZ" evidence="1">
    <location>
        <begin position="1"/>
        <end position="54"/>
    </location>
</feature>
<comment type="caution">
    <text evidence="2">The sequence shown here is derived from an EMBL/GenBank/DDBJ whole genome shotgun (WGS) entry which is preliminary data.</text>
</comment>
<sequence length="54" mass="6353">KSPNYTFKKRDGTDETLVKYYYDRYQLKIEDTTQPLLISKPSKKDRRAGQTGPL</sequence>
<dbReference type="SUPFAM" id="SSF101690">
    <property type="entry name" value="PAZ domain"/>
    <property type="match status" value="1"/>
</dbReference>
<name>A0A8S2TXF5_9BILA</name>
<dbReference type="GO" id="GO:0003723">
    <property type="term" value="F:RNA binding"/>
    <property type="evidence" value="ECO:0007669"/>
    <property type="project" value="InterPro"/>
</dbReference>
<dbReference type="EMBL" id="CAJOBI010036926">
    <property type="protein sequence ID" value="CAF4304311.1"/>
    <property type="molecule type" value="Genomic_DNA"/>
</dbReference>
<protein>
    <recommendedName>
        <fullName evidence="1">PAZ domain-containing protein</fullName>
    </recommendedName>
</protein>
<proteinExistence type="predicted"/>
<dbReference type="Pfam" id="PF02170">
    <property type="entry name" value="PAZ"/>
    <property type="match status" value="1"/>
</dbReference>
<organism evidence="2 3">
    <name type="scientific">Rotaria magnacalcarata</name>
    <dbReference type="NCBI Taxonomy" id="392030"/>
    <lineage>
        <taxon>Eukaryota</taxon>
        <taxon>Metazoa</taxon>
        <taxon>Spiralia</taxon>
        <taxon>Gnathifera</taxon>
        <taxon>Rotifera</taxon>
        <taxon>Eurotatoria</taxon>
        <taxon>Bdelloidea</taxon>
        <taxon>Philodinida</taxon>
        <taxon>Philodinidae</taxon>
        <taxon>Rotaria</taxon>
    </lineage>
</organism>
<evidence type="ECO:0000313" key="3">
    <source>
        <dbReference type="Proteomes" id="UP000676336"/>
    </source>
</evidence>
<dbReference type="InterPro" id="IPR036085">
    <property type="entry name" value="PAZ_dom_sf"/>
</dbReference>
<evidence type="ECO:0000259" key="1">
    <source>
        <dbReference type="PROSITE" id="PS50821"/>
    </source>
</evidence>
<dbReference type="AlphaFoldDB" id="A0A8S2TXF5"/>